<dbReference type="Gene3D" id="3.40.640.10">
    <property type="entry name" value="Type I PLP-dependent aspartate aminotransferase-like (Major domain)"/>
    <property type="match status" value="1"/>
</dbReference>
<dbReference type="PANTHER" id="PTHR11986:SF79">
    <property type="entry name" value="ACETYLORNITHINE AMINOTRANSFERASE, MITOCHONDRIAL"/>
    <property type="match status" value="1"/>
</dbReference>
<dbReference type="InterPro" id="IPR015424">
    <property type="entry name" value="PyrdxlP-dep_Trfase"/>
</dbReference>
<dbReference type="InterPro" id="IPR004636">
    <property type="entry name" value="AcOrn/SuccOrn_fam"/>
</dbReference>
<keyword evidence="9 10" id="KW-0663">Pyridoxal phosphate</keyword>
<dbReference type="InterPro" id="IPR049704">
    <property type="entry name" value="Aminotrans_3_PPA_site"/>
</dbReference>
<dbReference type="InterPro" id="IPR005814">
    <property type="entry name" value="Aminotrans_3"/>
</dbReference>
<dbReference type="PANTHER" id="PTHR11986">
    <property type="entry name" value="AMINOTRANSFERASE CLASS III"/>
    <property type="match status" value="1"/>
</dbReference>
<dbReference type="GO" id="GO:0006526">
    <property type="term" value="P:L-arginine biosynthetic process"/>
    <property type="evidence" value="ECO:0007669"/>
    <property type="project" value="UniProtKB-UniPathway"/>
</dbReference>
<comment type="similarity">
    <text evidence="4 10">Belongs to the class-III pyridoxal-phosphate-dependent aminotransferase family.</text>
</comment>
<dbReference type="UniPathway" id="UPA00068">
    <property type="reaction ID" value="UER00109"/>
</dbReference>
<dbReference type="GO" id="GO:0030170">
    <property type="term" value="F:pyridoxal phosphate binding"/>
    <property type="evidence" value="ECO:0007669"/>
    <property type="project" value="InterPro"/>
</dbReference>
<evidence type="ECO:0000256" key="10">
    <source>
        <dbReference type="RuleBase" id="RU003560"/>
    </source>
</evidence>
<dbReference type="InterPro" id="IPR015421">
    <property type="entry name" value="PyrdxlP-dep_Trfase_major"/>
</dbReference>
<dbReference type="PIRSF" id="PIRSF000521">
    <property type="entry name" value="Transaminase_4ab_Lys_Orn"/>
    <property type="match status" value="1"/>
</dbReference>
<evidence type="ECO:0000256" key="1">
    <source>
        <dbReference type="ARBA" id="ARBA00001933"/>
    </source>
</evidence>
<keyword evidence="8 11" id="KW-0808">Transferase</keyword>
<evidence type="ECO:0000256" key="2">
    <source>
        <dbReference type="ARBA" id="ARBA00004173"/>
    </source>
</evidence>
<comment type="subcellular location">
    <subcellularLocation>
        <location evidence="2">Mitochondrion</location>
    </subcellularLocation>
</comment>
<dbReference type="GO" id="GO:0003992">
    <property type="term" value="F:N2-acetyl-L-ornithine:2-oxoglutarate 5-aminotransferase activity"/>
    <property type="evidence" value="ECO:0007669"/>
    <property type="project" value="UniProtKB-EC"/>
</dbReference>
<reference evidence="11 12" key="1">
    <citation type="submission" date="2018-06" db="EMBL/GenBank/DDBJ databases">
        <title>A transcriptomic atlas of mushroom development highlights an independent origin of complex multicellularity.</title>
        <authorList>
            <consortium name="DOE Joint Genome Institute"/>
            <person name="Krizsan K."/>
            <person name="Almasi E."/>
            <person name="Merenyi Z."/>
            <person name="Sahu N."/>
            <person name="Viragh M."/>
            <person name="Koszo T."/>
            <person name="Mondo S."/>
            <person name="Kiss B."/>
            <person name="Balint B."/>
            <person name="Kues U."/>
            <person name="Barry K."/>
            <person name="Hegedus J.C."/>
            <person name="Henrissat B."/>
            <person name="Johnson J."/>
            <person name="Lipzen A."/>
            <person name="Ohm R."/>
            <person name="Nagy I."/>
            <person name="Pangilinan J."/>
            <person name="Yan J."/>
            <person name="Xiong Y."/>
            <person name="Grigoriev I.V."/>
            <person name="Hibbett D.S."/>
            <person name="Nagy L.G."/>
        </authorList>
    </citation>
    <scope>NUCLEOTIDE SEQUENCE [LARGE SCALE GENOMIC DNA]</scope>
    <source>
        <strain evidence="11 12">SZMC22713</strain>
    </source>
</reference>
<keyword evidence="12" id="KW-1185">Reference proteome</keyword>
<comment type="pathway">
    <text evidence="3">Amino-acid biosynthesis; L-arginine biosynthesis; N(2)-acetyl-L-ornithine from L-glutamate: step 4/4.</text>
</comment>
<dbReference type="NCBIfam" id="TIGR00707">
    <property type="entry name" value="argD"/>
    <property type="match status" value="1"/>
</dbReference>
<dbReference type="PROSITE" id="PS00600">
    <property type="entry name" value="AA_TRANSFER_CLASS_3"/>
    <property type="match status" value="1"/>
</dbReference>
<dbReference type="InterPro" id="IPR015422">
    <property type="entry name" value="PyrdxlP-dep_Trfase_small"/>
</dbReference>
<dbReference type="FunFam" id="3.40.640.10:FF:000004">
    <property type="entry name" value="Acetylornithine aminotransferase"/>
    <property type="match status" value="1"/>
</dbReference>
<dbReference type="Pfam" id="PF00202">
    <property type="entry name" value="Aminotran_3"/>
    <property type="match status" value="1"/>
</dbReference>
<keyword evidence="7" id="KW-0028">Amino-acid biosynthesis</keyword>
<evidence type="ECO:0000256" key="7">
    <source>
        <dbReference type="ARBA" id="ARBA00022605"/>
    </source>
</evidence>
<dbReference type="AlphaFoldDB" id="A0A4R5XE74"/>
<dbReference type="EC" id="2.6.1.11" evidence="5"/>
<evidence type="ECO:0000256" key="6">
    <source>
        <dbReference type="ARBA" id="ARBA00022576"/>
    </source>
</evidence>
<dbReference type="EMBL" id="ML170156">
    <property type="protein sequence ID" value="TDL29303.1"/>
    <property type="molecule type" value="Genomic_DNA"/>
</dbReference>
<dbReference type="SUPFAM" id="SSF53383">
    <property type="entry name" value="PLP-dependent transferases"/>
    <property type="match status" value="1"/>
</dbReference>
<evidence type="ECO:0000256" key="9">
    <source>
        <dbReference type="ARBA" id="ARBA00022898"/>
    </source>
</evidence>
<gene>
    <name evidence="11" type="ORF">BD410DRAFT_848081</name>
</gene>
<keyword evidence="6 11" id="KW-0032">Aminotransferase</keyword>
<evidence type="ECO:0000313" key="12">
    <source>
        <dbReference type="Proteomes" id="UP000294933"/>
    </source>
</evidence>
<dbReference type="OrthoDB" id="10260828at2759"/>
<dbReference type="GO" id="GO:0042802">
    <property type="term" value="F:identical protein binding"/>
    <property type="evidence" value="ECO:0007669"/>
    <property type="project" value="TreeGrafter"/>
</dbReference>
<dbReference type="STRING" id="50990.A0A4R5XE74"/>
<dbReference type="VEuPathDB" id="FungiDB:BD410DRAFT_848081"/>
<comment type="cofactor">
    <cofactor evidence="1">
        <name>pyridoxal 5'-phosphate</name>
        <dbReference type="ChEBI" id="CHEBI:597326"/>
    </cofactor>
</comment>
<evidence type="ECO:0000256" key="4">
    <source>
        <dbReference type="ARBA" id="ARBA00008954"/>
    </source>
</evidence>
<dbReference type="Gene3D" id="3.90.1150.10">
    <property type="entry name" value="Aspartate Aminotransferase, domain 1"/>
    <property type="match status" value="1"/>
</dbReference>
<evidence type="ECO:0000313" key="11">
    <source>
        <dbReference type="EMBL" id="TDL29303.1"/>
    </source>
</evidence>
<evidence type="ECO:0000256" key="3">
    <source>
        <dbReference type="ARBA" id="ARBA00005024"/>
    </source>
</evidence>
<dbReference type="CDD" id="cd00610">
    <property type="entry name" value="OAT_like"/>
    <property type="match status" value="1"/>
</dbReference>
<dbReference type="Proteomes" id="UP000294933">
    <property type="component" value="Unassembled WGS sequence"/>
</dbReference>
<proteinExistence type="inferred from homology"/>
<name>A0A4R5XE74_9AGAM</name>
<evidence type="ECO:0000256" key="8">
    <source>
        <dbReference type="ARBA" id="ARBA00022679"/>
    </source>
</evidence>
<protein>
    <recommendedName>
        <fullName evidence="5">acetylornithine transaminase</fullName>
        <ecNumber evidence="5">2.6.1.11</ecNumber>
    </recommendedName>
</protein>
<dbReference type="GO" id="GO:0005759">
    <property type="term" value="C:mitochondrial matrix"/>
    <property type="evidence" value="ECO:0007669"/>
    <property type="project" value="TreeGrafter"/>
</dbReference>
<accession>A0A4R5XE74</accession>
<evidence type="ECO:0000256" key="5">
    <source>
        <dbReference type="ARBA" id="ARBA00012919"/>
    </source>
</evidence>
<dbReference type="NCBIfam" id="NF002325">
    <property type="entry name" value="PRK01278.1"/>
    <property type="match status" value="1"/>
</dbReference>
<sequence length="473" mass="50820">MSLALSRRVLRPLPRTLALQSGCLHTPPSAPNTSYSAITHPENPESVPEVISETIKRSASVLLPVYARPPFILERGRGAYLWDTQGRKYLDFSGGIAVNALGHADPELADRMAEQAKTLLHTSNVYYNAWAGKLAELLVTLTQHEGGLGWQSGSTPSSPPQGAKVFFSNSGTEANEGALKIARKVGKARGGASKFRFACFANGFHGRSMGALSATATEKYQAPFEPLVPGFDVGKLNDLEGLERLVTKDTCGVIVEPIQGEGGIHVAGEEWLRALRLRCDQVGAVLIFDEIQCGLFRSGTMWAHSALPTECHPDVITMAKPLANGYPIGAVLMRDSVAECMTVGTHGTTFGGSPLACALGHHVLSRVSDRAFVASVKKHSSYLHDRLSQLPLWFPTLVEDIRGRGFIQGIAFRDVKHPGKIVSMARERGVLLLTAGKDAVRIVPSLNVGVEEIDGAVDVIESCLGLVEKEVSD</sequence>
<dbReference type="InterPro" id="IPR050103">
    <property type="entry name" value="Class-III_PLP-dep_AT"/>
</dbReference>
<organism evidence="11 12">
    <name type="scientific">Rickenella mellea</name>
    <dbReference type="NCBI Taxonomy" id="50990"/>
    <lineage>
        <taxon>Eukaryota</taxon>
        <taxon>Fungi</taxon>
        <taxon>Dikarya</taxon>
        <taxon>Basidiomycota</taxon>
        <taxon>Agaricomycotina</taxon>
        <taxon>Agaricomycetes</taxon>
        <taxon>Hymenochaetales</taxon>
        <taxon>Rickenellaceae</taxon>
        <taxon>Rickenella</taxon>
    </lineage>
</organism>